<evidence type="ECO:0000256" key="1">
    <source>
        <dbReference type="ARBA" id="ARBA00022553"/>
    </source>
</evidence>
<dbReference type="GO" id="GO:0000160">
    <property type="term" value="P:phosphorelay signal transduction system"/>
    <property type="evidence" value="ECO:0007669"/>
    <property type="project" value="InterPro"/>
</dbReference>
<dbReference type="Gene3D" id="3.40.50.2300">
    <property type="match status" value="1"/>
</dbReference>
<dbReference type="SUPFAM" id="SSF52172">
    <property type="entry name" value="CheY-like"/>
    <property type="match status" value="1"/>
</dbReference>
<evidence type="ECO:0000259" key="3">
    <source>
        <dbReference type="PROSITE" id="PS50110"/>
    </source>
</evidence>
<proteinExistence type="predicted"/>
<dbReference type="Proteomes" id="UP000178735">
    <property type="component" value="Unassembled WGS sequence"/>
</dbReference>
<keyword evidence="1 2" id="KW-0597">Phosphoprotein</keyword>
<dbReference type="InterPro" id="IPR011006">
    <property type="entry name" value="CheY-like_superfamily"/>
</dbReference>
<dbReference type="EMBL" id="MGFH01000153">
    <property type="protein sequence ID" value="OGM03897.1"/>
    <property type="molecule type" value="Genomic_DNA"/>
</dbReference>
<protein>
    <recommendedName>
        <fullName evidence="3">Response regulatory domain-containing protein</fullName>
    </recommendedName>
</protein>
<feature type="modified residue" description="4-aspartylphosphate" evidence="2">
    <location>
        <position position="55"/>
    </location>
</feature>
<accession>A0A1F7WMW9</accession>
<dbReference type="InterPro" id="IPR050956">
    <property type="entry name" value="2C_system_His_kinase"/>
</dbReference>
<dbReference type="PANTHER" id="PTHR43719">
    <property type="entry name" value="TWO-COMPONENT HISTIDINE KINASE"/>
    <property type="match status" value="1"/>
</dbReference>
<gene>
    <name evidence="4" type="ORF">A2008_03250</name>
</gene>
<name>A0A1F7WMW9_9BACT</name>
<feature type="domain" description="Response regulatory" evidence="3">
    <location>
        <begin position="2"/>
        <end position="128"/>
    </location>
</feature>
<dbReference type="SMART" id="SM00448">
    <property type="entry name" value="REC"/>
    <property type="match status" value="1"/>
</dbReference>
<dbReference type="CDD" id="cd17546">
    <property type="entry name" value="REC_hyHK_CKI1_RcsC-like"/>
    <property type="match status" value="1"/>
</dbReference>
<evidence type="ECO:0000313" key="5">
    <source>
        <dbReference type="Proteomes" id="UP000178735"/>
    </source>
</evidence>
<reference evidence="4 5" key="1">
    <citation type="journal article" date="2016" name="Nat. Commun.">
        <title>Thousands of microbial genomes shed light on interconnected biogeochemical processes in an aquifer system.</title>
        <authorList>
            <person name="Anantharaman K."/>
            <person name="Brown C.T."/>
            <person name="Hug L.A."/>
            <person name="Sharon I."/>
            <person name="Castelle C.J."/>
            <person name="Probst A.J."/>
            <person name="Thomas B.C."/>
            <person name="Singh A."/>
            <person name="Wilkins M.J."/>
            <person name="Karaoz U."/>
            <person name="Brodie E.L."/>
            <person name="Williams K.H."/>
            <person name="Hubbard S.S."/>
            <person name="Banfield J.F."/>
        </authorList>
    </citation>
    <scope>NUCLEOTIDE SEQUENCE [LARGE SCALE GENOMIC DNA]</scope>
</reference>
<evidence type="ECO:0000313" key="4">
    <source>
        <dbReference type="EMBL" id="OGM03897.1"/>
    </source>
</evidence>
<dbReference type="STRING" id="1817813.A2008_03250"/>
<dbReference type="AlphaFoldDB" id="A0A1F7WMW9"/>
<dbReference type="PANTHER" id="PTHR43719:SF28">
    <property type="entry name" value="PEROXIDE STRESS-ACTIVATED HISTIDINE KINASE MAK1-RELATED"/>
    <property type="match status" value="1"/>
</dbReference>
<dbReference type="Pfam" id="PF00072">
    <property type="entry name" value="Response_reg"/>
    <property type="match status" value="1"/>
</dbReference>
<comment type="caution">
    <text evidence="4">The sequence shown here is derived from an EMBL/GenBank/DDBJ whole genome shotgun (WGS) entry which is preliminary data.</text>
</comment>
<dbReference type="PROSITE" id="PS50110">
    <property type="entry name" value="RESPONSE_REGULATORY"/>
    <property type="match status" value="1"/>
</dbReference>
<dbReference type="InterPro" id="IPR001789">
    <property type="entry name" value="Sig_transdc_resp-reg_receiver"/>
</dbReference>
<organism evidence="4 5">
    <name type="scientific">Candidatus Wallbacteria bacterium GWC2_49_35</name>
    <dbReference type="NCBI Taxonomy" id="1817813"/>
    <lineage>
        <taxon>Bacteria</taxon>
        <taxon>Candidatus Walliibacteriota</taxon>
    </lineage>
</organism>
<evidence type="ECO:0000256" key="2">
    <source>
        <dbReference type="PROSITE-ProRule" id="PRU00169"/>
    </source>
</evidence>
<sequence>MRILVVDDDFVSRKKMEIIMQNFGECDSAKSGEDAVGIFVMACESRSPYDVIALDISMPDVDGFEVLSKIRQIEDSRNIQAEKRVKVIMVTAKSDKATVVECFQSGCNDYIVKPANWKIVFNKLVKLKILKFSQ</sequence>